<comment type="caution">
    <text evidence="4">The sequence shown here is derived from an EMBL/GenBank/DDBJ whole genome shotgun (WGS) entry which is preliminary data.</text>
</comment>
<sequence>MGKTDIRDPKVVGAAHAGVRYEAFDMFDGAGIDRLQEMLVEITELFERGVITHSPLRSWDVRRGAEAFRFLREGRNIGKVVLTVPQALDPSGTVLVTGGTSGLGALFAKHLVERHGVRDLLLVSRRGAAAEGVAELVAELAAAGAAVRVEACDVADRDQLASLIASLERPLTAVVHAAGVLD</sequence>
<feature type="non-terminal residue" evidence="4">
    <location>
        <position position="182"/>
    </location>
</feature>
<evidence type="ECO:0000256" key="2">
    <source>
        <dbReference type="ARBA" id="ARBA00023268"/>
    </source>
</evidence>
<keyword evidence="2" id="KW-0511">Multifunctional enzyme</keyword>
<dbReference type="InterPro" id="IPR036291">
    <property type="entry name" value="NAD(P)-bd_dom_sf"/>
</dbReference>
<proteinExistence type="predicted"/>
<dbReference type="PANTHER" id="PTHR43775">
    <property type="entry name" value="FATTY ACID SYNTHASE"/>
    <property type="match status" value="1"/>
</dbReference>
<feature type="domain" description="Ketoreductase (KR)" evidence="3">
    <location>
        <begin position="92"/>
        <end position="181"/>
    </location>
</feature>
<evidence type="ECO:0000259" key="3">
    <source>
        <dbReference type="Pfam" id="PF08659"/>
    </source>
</evidence>
<evidence type="ECO:0000313" key="4">
    <source>
        <dbReference type="EMBL" id="MFC5891203.1"/>
    </source>
</evidence>
<dbReference type="EMBL" id="JBHSOD010000196">
    <property type="protein sequence ID" value="MFC5891203.1"/>
    <property type="molecule type" value="Genomic_DNA"/>
</dbReference>
<dbReference type="Pfam" id="PF08659">
    <property type="entry name" value="KR"/>
    <property type="match status" value="1"/>
</dbReference>
<evidence type="ECO:0000256" key="1">
    <source>
        <dbReference type="ARBA" id="ARBA00022679"/>
    </source>
</evidence>
<keyword evidence="1" id="KW-0808">Transferase</keyword>
<reference evidence="5" key="1">
    <citation type="journal article" date="2019" name="Int. J. Syst. Evol. Microbiol.">
        <title>The Global Catalogue of Microorganisms (GCM) 10K type strain sequencing project: providing services to taxonomists for standard genome sequencing and annotation.</title>
        <authorList>
            <consortium name="The Broad Institute Genomics Platform"/>
            <consortium name="The Broad Institute Genome Sequencing Center for Infectious Disease"/>
            <person name="Wu L."/>
            <person name="Ma J."/>
        </authorList>
    </citation>
    <scope>NUCLEOTIDE SEQUENCE [LARGE SCALE GENOMIC DNA]</scope>
    <source>
        <strain evidence="5">CGMCC 4.1469</strain>
    </source>
</reference>
<dbReference type="Gene3D" id="3.90.180.10">
    <property type="entry name" value="Medium-chain alcohol dehydrogenases, catalytic domain"/>
    <property type="match status" value="1"/>
</dbReference>
<dbReference type="SUPFAM" id="SSF51735">
    <property type="entry name" value="NAD(P)-binding Rossmann-fold domains"/>
    <property type="match status" value="1"/>
</dbReference>
<name>A0ABW1FEF1_9ACTN</name>
<gene>
    <name evidence="4" type="ORF">ACFP0N_40270</name>
</gene>
<dbReference type="Proteomes" id="UP001596067">
    <property type="component" value="Unassembled WGS sequence"/>
</dbReference>
<evidence type="ECO:0000313" key="5">
    <source>
        <dbReference type="Proteomes" id="UP001596067"/>
    </source>
</evidence>
<accession>A0ABW1FEF1</accession>
<organism evidence="4 5">
    <name type="scientific">Kitasatospora aburaviensis</name>
    <dbReference type="NCBI Taxonomy" id="67265"/>
    <lineage>
        <taxon>Bacteria</taxon>
        <taxon>Bacillati</taxon>
        <taxon>Actinomycetota</taxon>
        <taxon>Actinomycetes</taxon>
        <taxon>Kitasatosporales</taxon>
        <taxon>Streptomycetaceae</taxon>
        <taxon>Kitasatospora</taxon>
    </lineage>
</organism>
<protein>
    <submittedName>
        <fullName evidence="4">SDR family NAD(P)-dependent oxidoreductase</fullName>
    </submittedName>
</protein>
<dbReference type="RefSeq" id="WP_380238172.1">
    <property type="nucleotide sequence ID" value="NZ_JBHSOD010000196.1"/>
</dbReference>
<dbReference type="InterPro" id="IPR050091">
    <property type="entry name" value="PKS_NRPS_Biosynth_Enz"/>
</dbReference>
<dbReference type="InterPro" id="IPR013968">
    <property type="entry name" value="PKS_KR"/>
</dbReference>
<dbReference type="Gene3D" id="3.40.50.720">
    <property type="entry name" value="NAD(P)-binding Rossmann-like Domain"/>
    <property type="match status" value="1"/>
</dbReference>
<dbReference type="Pfam" id="PF13602">
    <property type="entry name" value="ADH_zinc_N_2"/>
    <property type="match status" value="1"/>
</dbReference>
<keyword evidence="5" id="KW-1185">Reference proteome</keyword>
<dbReference type="PANTHER" id="PTHR43775:SF51">
    <property type="entry name" value="INACTIVE PHENOLPHTHIOCEROL SYNTHESIS POLYKETIDE SYNTHASE TYPE I PKS1-RELATED"/>
    <property type="match status" value="1"/>
</dbReference>